<dbReference type="InterPro" id="IPR002293">
    <property type="entry name" value="AA/rel_permease1"/>
</dbReference>
<feature type="transmembrane region" description="Helical" evidence="6">
    <location>
        <begin position="125"/>
        <end position="142"/>
    </location>
</feature>
<protein>
    <submittedName>
        <fullName evidence="7">Uncharacterized protein</fullName>
    </submittedName>
</protein>
<evidence type="ECO:0000313" key="8">
    <source>
        <dbReference type="Proteomes" id="UP000663840"/>
    </source>
</evidence>
<gene>
    <name evidence="7" type="ORF">RDB_LOCUS150862</name>
</gene>
<feature type="transmembrane region" description="Helical" evidence="6">
    <location>
        <begin position="359"/>
        <end position="380"/>
    </location>
</feature>
<keyword evidence="5 6" id="KW-0472">Membrane</keyword>
<evidence type="ECO:0000256" key="5">
    <source>
        <dbReference type="ARBA" id="ARBA00023136"/>
    </source>
</evidence>
<dbReference type="GO" id="GO:0022857">
    <property type="term" value="F:transmembrane transporter activity"/>
    <property type="evidence" value="ECO:0007669"/>
    <property type="project" value="InterPro"/>
</dbReference>
<evidence type="ECO:0000256" key="1">
    <source>
        <dbReference type="ARBA" id="ARBA00004141"/>
    </source>
</evidence>
<evidence type="ECO:0000313" key="7">
    <source>
        <dbReference type="EMBL" id="CAE6493397.1"/>
    </source>
</evidence>
<evidence type="ECO:0000256" key="3">
    <source>
        <dbReference type="ARBA" id="ARBA00022692"/>
    </source>
</evidence>
<dbReference type="AlphaFoldDB" id="A0A8H3H8M3"/>
<sequence>FIVAWWAATAWMTFGASNCQTTANYLLSLLPVWGYDFPGGISNDNVKWRALVWAVSEGLFILAIILNYLPPRIYSAVFKFSMCLMILDFLLCIIWLPIGVSKTYGFRSAHDAFLTTFNGTGAPPAWNWILGFLFTAGTLTGFDASGHIAEETKNASVVAARGIFSSAIATGTFGFITTIVFLFCTPDIDTWFSLSAPQPFVLIYSMALGRGGATFMTLLAVVGLILNTSIAVVAASRLIFAIARDGVLPLSGWIGQVTPDGRPRNAVTVMYIFGASILCVILPSSVAFTSLVSAAGIPTIAAYGLIALLRLTMTPNGFKSTKFSLGKFARPAYFVAFVFNGIVFASYVSPFSFPVTAETFNFAGVILGSVTIFGILSWYFTPEEKWLRNSQAQQVYEGADGGARHAPPAYTEALNDTAQGSSSAR</sequence>
<evidence type="ECO:0000256" key="4">
    <source>
        <dbReference type="ARBA" id="ARBA00022989"/>
    </source>
</evidence>
<organism evidence="7 8">
    <name type="scientific">Rhizoctonia solani</name>
    <dbReference type="NCBI Taxonomy" id="456999"/>
    <lineage>
        <taxon>Eukaryota</taxon>
        <taxon>Fungi</taxon>
        <taxon>Dikarya</taxon>
        <taxon>Basidiomycota</taxon>
        <taxon>Agaricomycotina</taxon>
        <taxon>Agaricomycetes</taxon>
        <taxon>Cantharellales</taxon>
        <taxon>Ceratobasidiaceae</taxon>
        <taxon>Rhizoctonia</taxon>
    </lineage>
</organism>
<comment type="subcellular location">
    <subcellularLocation>
        <location evidence="1">Membrane</location>
        <topology evidence="1">Multi-pass membrane protein</topology>
    </subcellularLocation>
</comment>
<feature type="transmembrane region" description="Helical" evidence="6">
    <location>
        <begin position="163"/>
        <end position="183"/>
    </location>
</feature>
<feature type="non-terminal residue" evidence="7">
    <location>
        <position position="1"/>
    </location>
</feature>
<name>A0A8H3H8M3_9AGAM</name>
<accession>A0A8H3H8M3</accession>
<proteinExistence type="predicted"/>
<dbReference type="Pfam" id="PF13520">
    <property type="entry name" value="AA_permease_2"/>
    <property type="match status" value="1"/>
</dbReference>
<dbReference type="PIRSF" id="PIRSF006060">
    <property type="entry name" value="AA_transporter"/>
    <property type="match status" value="1"/>
</dbReference>
<feature type="transmembrane region" description="Helical" evidence="6">
    <location>
        <begin position="291"/>
        <end position="311"/>
    </location>
</feature>
<feature type="transmembrane region" description="Helical" evidence="6">
    <location>
        <begin position="50"/>
        <end position="69"/>
    </location>
</feature>
<feature type="transmembrane region" description="Helical" evidence="6">
    <location>
        <begin position="76"/>
        <end position="98"/>
    </location>
</feature>
<dbReference type="GO" id="GO:0016020">
    <property type="term" value="C:membrane"/>
    <property type="evidence" value="ECO:0007669"/>
    <property type="project" value="UniProtKB-SubCell"/>
</dbReference>
<reference evidence="7" key="1">
    <citation type="submission" date="2021-01" db="EMBL/GenBank/DDBJ databases">
        <authorList>
            <person name="Kaushik A."/>
        </authorList>
    </citation>
    <scope>NUCLEOTIDE SEQUENCE</scope>
    <source>
        <strain evidence="7">AG1-1A</strain>
    </source>
</reference>
<dbReference type="Gene3D" id="1.20.1740.10">
    <property type="entry name" value="Amino acid/polyamine transporter I"/>
    <property type="match status" value="1"/>
</dbReference>
<keyword evidence="3 6" id="KW-0812">Transmembrane</keyword>
<comment type="caution">
    <text evidence="7">The sequence shown here is derived from an EMBL/GenBank/DDBJ whole genome shotgun (WGS) entry which is preliminary data.</text>
</comment>
<dbReference type="PANTHER" id="PTHR45649:SF13">
    <property type="entry name" value="THIAMINE TRANSPORTER THI9"/>
    <property type="match status" value="1"/>
</dbReference>
<dbReference type="Proteomes" id="UP000663840">
    <property type="component" value="Unassembled WGS sequence"/>
</dbReference>
<feature type="transmembrane region" description="Helical" evidence="6">
    <location>
        <begin position="332"/>
        <end position="353"/>
    </location>
</feature>
<feature type="transmembrane region" description="Helical" evidence="6">
    <location>
        <begin position="266"/>
        <end position="285"/>
    </location>
</feature>
<dbReference type="EMBL" id="CAJMWR010004293">
    <property type="protein sequence ID" value="CAE6493397.1"/>
    <property type="molecule type" value="Genomic_DNA"/>
</dbReference>
<evidence type="ECO:0000256" key="2">
    <source>
        <dbReference type="ARBA" id="ARBA00022448"/>
    </source>
</evidence>
<dbReference type="PANTHER" id="PTHR45649">
    <property type="entry name" value="AMINO-ACID PERMEASE BAT1"/>
    <property type="match status" value="1"/>
</dbReference>
<keyword evidence="2" id="KW-0813">Transport</keyword>
<keyword evidence="4 6" id="KW-1133">Transmembrane helix</keyword>
<feature type="transmembrane region" description="Helical" evidence="6">
    <location>
        <begin position="215"/>
        <end position="240"/>
    </location>
</feature>
<evidence type="ECO:0000256" key="6">
    <source>
        <dbReference type="SAM" id="Phobius"/>
    </source>
</evidence>